<organism evidence="1">
    <name type="scientific">marine sediment metagenome</name>
    <dbReference type="NCBI Taxonomy" id="412755"/>
    <lineage>
        <taxon>unclassified sequences</taxon>
        <taxon>metagenomes</taxon>
        <taxon>ecological metagenomes</taxon>
    </lineage>
</organism>
<sequence length="55" mass="6511">MKISKPLENYMIPDIKDFFKRYAERTNATMRVIYMGEILFDNIPEDYVSMLGDGE</sequence>
<proteinExistence type="predicted"/>
<protein>
    <submittedName>
        <fullName evidence="1">Uncharacterized protein</fullName>
    </submittedName>
</protein>
<reference evidence="1" key="1">
    <citation type="journal article" date="2014" name="Front. Microbiol.">
        <title>High frequency of phylogenetically diverse reductive dehalogenase-homologous genes in deep subseafloor sedimentary metagenomes.</title>
        <authorList>
            <person name="Kawai M."/>
            <person name="Futagami T."/>
            <person name="Toyoda A."/>
            <person name="Takaki Y."/>
            <person name="Nishi S."/>
            <person name="Hori S."/>
            <person name="Arai W."/>
            <person name="Tsubouchi T."/>
            <person name="Morono Y."/>
            <person name="Uchiyama I."/>
            <person name="Ito T."/>
            <person name="Fujiyama A."/>
            <person name="Inagaki F."/>
            <person name="Takami H."/>
        </authorList>
    </citation>
    <scope>NUCLEOTIDE SEQUENCE</scope>
    <source>
        <strain evidence="1">Expedition CK06-06</strain>
    </source>
</reference>
<evidence type="ECO:0000313" key="1">
    <source>
        <dbReference type="EMBL" id="GAG82388.1"/>
    </source>
</evidence>
<dbReference type="AlphaFoldDB" id="X1BE31"/>
<gene>
    <name evidence="1" type="ORF">S01H4_29710</name>
</gene>
<name>X1BE31_9ZZZZ</name>
<comment type="caution">
    <text evidence="1">The sequence shown here is derived from an EMBL/GenBank/DDBJ whole genome shotgun (WGS) entry which is preliminary data.</text>
</comment>
<dbReference type="EMBL" id="BART01015276">
    <property type="protein sequence ID" value="GAG82388.1"/>
    <property type="molecule type" value="Genomic_DNA"/>
</dbReference>
<accession>X1BE31</accession>